<reference evidence="1 2" key="1">
    <citation type="submission" date="2019-07" db="EMBL/GenBank/DDBJ databases">
        <authorList>
            <person name="Jastrzebski P J."/>
            <person name="Paukszto L."/>
            <person name="Jastrzebski P J."/>
        </authorList>
    </citation>
    <scope>NUCLEOTIDE SEQUENCE [LARGE SCALE GENOMIC DNA]</scope>
    <source>
        <strain evidence="1 2">WMS-il1</strain>
    </source>
</reference>
<feature type="non-terminal residue" evidence="1">
    <location>
        <position position="1"/>
    </location>
</feature>
<evidence type="ECO:0000313" key="1">
    <source>
        <dbReference type="EMBL" id="VUZ45895.1"/>
    </source>
</evidence>
<dbReference type="EMBL" id="CABIJS010000199">
    <property type="protein sequence ID" value="VUZ45895.1"/>
    <property type="molecule type" value="Genomic_DNA"/>
</dbReference>
<sequence>VEYTTPSRQIRGILCVLEHSVKYGSTADCVASKRGRACRGLSSQSAIKIPAA</sequence>
<evidence type="ECO:0000313" key="2">
    <source>
        <dbReference type="Proteomes" id="UP000321570"/>
    </source>
</evidence>
<accession>A0A564YF48</accession>
<keyword evidence="2" id="KW-1185">Reference proteome</keyword>
<organism evidence="1 2">
    <name type="scientific">Hymenolepis diminuta</name>
    <name type="common">Rat tapeworm</name>
    <dbReference type="NCBI Taxonomy" id="6216"/>
    <lineage>
        <taxon>Eukaryota</taxon>
        <taxon>Metazoa</taxon>
        <taxon>Spiralia</taxon>
        <taxon>Lophotrochozoa</taxon>
        <taxon>Platyhelminthes</taxon>
        <taxon>Cestoda</taxon>
        <taxon>Eucestoda</taxon>
        <taxon>Cyclophyllidea</taxon>
        <taxon>Hymenolepididae</taxon>
        <taxon>Hymenolepis</taxon>
    </lineage>
</organism>
<dbReference type="AlphaFoldDB" id="A0A564YF48"/>
<protein>
    <submittedName>
        <fullName evidence="1">Uncharacterized protein</fullName>
    </submittedName>
</protein>
<gene>
    <name evidence="1" type="ORF">WMSIL1_LOCUS5917</name>
</gene>
<proteinExistence type="predicted"/>
<dbReference type="Proteomes" id="UP000321570">
    <property type="component" value="Unassembled WGS sequence"/>
</dbReference>
<name>A0A564YF48_HYMDI</name>